<comment type="caution">
    <text evidence="1">The sequence shown here is derived from an EMBL/GenBank/DDBJ whole genome shotgun (WGS) entry which is preliminary data.</text>
</comment>
<proteinExistence type="predicted"/>
<organism evidence="1 2">
    <name type="scientific">Rhizobium binae</name>
    <dbReference type="NCBI Taxonomy" id="1138190"/>
    <lineage>
        <taxon>Bacteria</taxon>
        <taxon>Pseudomonadati</taxon>
        <taxon>Pseudomonadota</taxon>
        <taxon>Alphaproteobacteria</taxon>
        <taxon>Hyphomicrobiales</taxon>
        <taxon>Rhizobiaceae</taxon>
        <taxon>Rhizobium/Agrobacterium group</taxon>
        <taxon>Rhizobium</taxon>
    </lineage>
</organism>
<dbReference type="EMBL" id="JBEPMY010000006">
    <property type="protein sequence ID" value="MET3755329.1"/>
    <property type="molecule type" value="Genomic_DNA"/>
</dbReference>
<dbReference type="GeneID" id="91151330"/>
<dbReference type="Proteomes" id="UP001549077">
    <property type="component" value="Unassembled WGS sequence"/>
</dbReference>
<sequence length="59" mass="6063">MIASGMSASFADALIETATSFNNGERWALEGPGPRNTTPTGSKAYECGIEVNRCAPAAA</sequence>
<keyword evidence="2" id="KW-1185">Reference proteome</keyword>
<evidence type="ECO:0000313" key="1">
    <source>
        <dbReference type="EMBL" id="MET3755329.1"/>
    </source>
</evidence>
<reference evidence="1 2" key="1">
    <citation type="submission" date="2024-06" db="EMBL/GenBank/DDBJ databases">
        <title>Genomic Encyclopedia of Type Strains, Phase IV (KMG-IV): sequencing the most valuable type-strain genomes for metagenomic binning, comparative biology and taxonomic classification.</title>
        <authorList>
            <person name="Goeker M."/>
        </authorList>
    </citation>
    <scope>NUCLEOTIDE SEQUENCE [LARGE SCALE GENOMIC DNA]</scope>
    <source>
        <strain evidence="1 2">DSM 29288</strain>
    </source>
</reference>
<name>A0ABV2MGR4_9HYPH</name>
<evidence type="ECO:0000313" key="2">
    <source>
        <dbReference type="Proteomes" id="UP001549077"/>
    </source>
</evidence>
<gene>
    <name evidence="1" type="ORF">ABID08_002700</name>
</gene>
<dbReference type="RefSeq" id="WP_168297428.1">
    <property type="nucleotide sequence ID" value="NZ_CP071606.1"/>
</dbReference>
<protein>
    <submittedName>
        <fullName evidence="1">Uncharacterized protein</fullName>
    </submittedName>
</protein>
<accession>A0ABV2MGR4</accession>